<evidence type="ECO:0000313" key="6">
    <source>
        <dbReference type="Proteomes" id="UP000004913"/>
    </source>
</evidence>
<dbReference type="InterPro" id="IPR010998">
    <property type="entry name" value="Integrase_recombinase_N"/>
</dbReference>
<organism evidence="5 6">
    <name type="scientific">Dysgonomonas gadei ATCC BAA-286</name>
    <dbReference type="NCBI Taxonomy" id="742766"/>
    <lineage>
        <taxon>Bacteria</taxon>
        <taxon>Pseudomonadati</taxon>
        <taxon>Bacteroidota</taxon>
        <taxon>Bacteroidia</taxon>
        <taxon>Bacteroidales</taxon>
        <taxon>Dysgonomonadaceae</taxon>
        <taxon>Dysgonomonas</taxon>
    </lineage>
</organism>
<dbReference type="Gene3D" id="1.10.443.10">
    <property type="entry name" value="Intergrase catalytic core"/>
    <property type="match status" value="1"/>
</dbReference>
<dbReference type="STRING" id="742766.HMPREF9455_01659"/>
<dbReference type="RefSeq" id="WP_006799174.1">
    <property type="nucleotide sequence ID" value="NZ_GL891981.1"/>
</dbReference>
<accession>F5IX42</accession>
<evidence type="ECO:0000256" key="1">
    <source>
        <dbReference type="ARBA" id="ARBA00023125"/>
    </source>
</evidence>
<keyword evidence="1" id="KW-0238">DNA-binding</keyword>
<dbReference type="Gene3D" id="1.10.150.130">
    <property type="match status" value="1"/>
</dbReference>
<dbReference type="EMBL" id="ADLV01000018">
    <property type="protein sequence ID" value="EGK02389.1"/>
    <property type="molecule type" value="Genomic_DNA"/>
</dbReference>
<dbReference type="Proteomes" id="UP000004913">
    <property type="component" value="Unassembled WGS sequence"/>
</dbReference>
<evidence type="ECO:0000259" key="3">
    <source>
        <dbReference type="Pfam" id="PF13102"/>
    </source>
</evidence>
<dbReference type="Pfam" id="PF13102">
    <property type="entry name" value="Phage_int_SAM_5"/>
    <property type="match status" value="1"/>
</dbReference>
<dbReference type="InterPro" id="IPR011010">
    <property type="entry name" value="DNA_brk_join_enz"/>
</dbReference>
<dbReference type="InterPro" id="IPR025269">
    <property type="entry name" value="SAM-like_dom"/>
</dbReference>
<protein>
    <recommendedName>
        <fullName evidence="7">Core-binding (CB) domain-containing protein</fullName>
    </recommendedName>
</protein>
<dbReference type="InterPro" id="IPR035386">
    <property type="entry name" value="Arm-DNA-bind_5"/>
</dbReference>
<proteinExistence type="predicted"/>
<evidence type="ECO:0000313" key="5">
    <source>
        <dbReference type="EMBL" id="EGK02389.1"/>
    </source>
</evidence>
<dbReference type="GO" id="GO:0003677">
    <property type="term" value="F:DNA binding"/>
    <property type="evidence" value="ECO:0007669"/>
    <property type="project" value="UniProtKB-KW"/>
</dbReference>
<evidence type="ECO:0000259" key="4">
    <source>
        <dbReference type="Pfam" id="PF17293"/>
    </source>
</evidence>
<dbReference type="eggNOG" id="COG0582">
    <property type="taxonomic scope" value="Bacteria"/>
</dbReference>
<keyword evidence="2" id="KW-0233">DNA recombination</keyword>
<keyword evidence="6" id="KW-1185">Reference proteome</keyword>
<dbReference type="GO" id="GO:0006310">
    <property type="term" value="P:DNA recombination"/>
    <property type="evidence" value="ECO:0007669"/>
    <property type="project" value="UniProtKB-KW"/>
</dbReference>
<reference evidence="5 6" key="1">
    <citation type="submission" date="2011-04" db="EMBL/GenBank/DDBJ databases">
        <title>The Genome Sequence of Dysgonomonas gadei ATCC BAA-286.</title>
        <authorList>
            <consortium name="The Broad Institute Genome Sequencing Platform"/>
            <person name="Earl A."/>
            <person name="Ward D."/>
            <person name="Feldgarden M."/>
            <person name="Gevers D."/>
            <person name="Pudlo N."/>
            <person name="Martens E."/>
            <person name="Allen-Vercoe E."/>
            <person name="Young S.K."/>
            <person name="Zeng Q."/>
            <person name="Gargeya S."/>
            <person name="Fitzgerald M."/>
            <person name="Haas B."/>
            <person name="Abouelleil A."/>
            <person name="Alvarado L."/>
            <person name="Arachchi H.M."/>
            <person name="Berlin A."/>
            <person name="Brown A."/>
            <person name="Chapman S.B."/>
            <person name="Chen Z."/>
            <person name="Dunbar C."/>
            <person name="Freedman E."/>
            <person name="Gearin G."/>
            <person name="Gellesch M."/>
            <person name="Goldberg J."/>
            <person name="Griggs A."/>
            <person name="Gujja S."/>
            <person name="Heiman D."/>
            <person name="Howarth C."/>
            <person name="Larson L."/>
            <person name="Lui A."/>
            <person name="MacDonald P.J.P."/>
            <person name="Mehta T."/>
            <person name="Montmayeur A."/>
            <person name="Murphy C."/>
            <person name="Neiman D."/>
            <person name="Pearson M."/>
            <person name="Priest M."/>
            <person name="Roberts A."/>
            <person name="Saif S."/>
            <person name="Shea T."/>
            <person name="Shenoy N."/>
            <person name="Sisk P."/>
            <person name="Stolte C."/>
            <person name="Sykes S."/>
            <person name="Yandava C."/>
            <person name="Wortman J."/>
            <person name="Nusbaum C."/>
            <person name="Birren B."/>
        </authorList>
    </citation>
    <scope>NUCLEOTIDE SEQUENCE [LARGE SCALE GENOMIC DNA]</scope>
    <source>
        <strain evidence="5 6">ATCC BAA-286</strain>
    </source>
</reference>
<feature type="domain" description="Phage integrase SAM-like" evidence="3">
    <location>
        <begin position="113"/>
        <end position="201"/>
    </location>
</feature>
<feature type="domain" description="Arm DNA-binding" evidence="4">
    <location>
        <begin position="12"/>
        <end position="99"/>
    </location>
</feature>
<dbReference type="SUPFAM" id="SSF56349">
    <property type="entry name" value="DNA breaking-rejoining enzymes"/>
    <property type="match status" value="1"/>
</dbReference>
<dbReference type="AlphaFoldDB" id="F5IX42"/>
<dbReference type="GO" id="GO:0015074">
    <property type="term" value="P:DNA integration"/>
    <property type="evidence" value="ECO:0007669"/>
    <property type="project" value="InterPro"/>
</dbReference>
<comment type="caution">
    <text evidence="5">The sequence shown here is derived from an EMBL/GenBank/DDBJ whole genome shotgun (WGS) entry which is preliminary data.</text>
</comment>
<dbReference type="OrthoDB" id="1493636at2"/>
<evidence type="ECO:0008006" key="7">
    <source>
        <dbReference type="Google" id="ProtNLM"/>
    </source>
</evidence>
<name>F5IX42_9BACT</name>
<gene>
    <name evidence="5" type="ORF">HMPREF9455_01659</name>
</gene>
<dbReference type="Pfam" id="PF17293">
    <property type="entry name" value="Arm-DNA-bind_5"/>
    <property type="match status" value="1"/>
</dbReference>
<dbReference type="HOGENOM" id="CLU_033139_2_0_10"/>
<dbReference type="InterPro" id="IPR013762">
    <property type="entry name" value="Integrase-like_cat_sf"/>
</dbReference>
<sequence length="339" mass="39521">MNLMKSTFRVLFYLRKNEVNKNGNSSIMVRITINGEQVQFSSKLQIKPELWDTKNGKAVGKSAESMNTNRLLESISAKVNELYYKQLSDYGYVSPEKIKNIILGVDTDRKKMLLEYFSEHNEFYLSKIGKGTSLTTANRYKLTRLRLEEFLKTEYNLSDIPVFELTPVFVEKFSLFLMNTHKCNNNTALKFIQRFRTVFHYIKNTGADIKINPFGGLKLRTTKVVREILTQEEIDTIYEKEFLTERLGQVRDIFIFMCYTGLSYIDAAQLTEDNIKTAFDGHQWVMTKRQKTSVPSNIRLLEVPLAIIEKYRDKQKDGKLFPICSNQKMNEYFKETAAI</sequence>
<evidence type="ECO:0000256" key="2">
    <source>
        <dbReference type="ARBA" id="ARBA00023172"/>
    </source>
</evidence>